<dbReference type="OrthoDB" id="9803968at2"/>
<feature type="transmembrane region" description="Helical" evidence="3">
    <location>
        <begin position="701"/>
        <end position="719"/>
    </location>
</feature>
<keyword evidence="3" id="KW-0812">Transmembrane</keyword>
<feature type="domain" description="AMP-dependent synthetase/ligase" evidence="4">
    <location>
        <begin position="72"/>
        <end position="264"/>
    </location>
</feature>
<dbReference type="GO" id="GO:0006631">
    <property type="term" value="P:fatty acid metabolic process"/>
    <property type="evidence" value="ECO:0007669"/>
    <property type="project" value="TreeGrafter"/>
</dbReference>
<dbReference type="InterPro" id="IPR000873">
    <property type="entry name" value="AMP-dep_synth/lig_dom"/>
</dbReference>
<keyword evidence="6" id="KW-1185">Reference proteome</keyword>
<evidence type="ECO:0000313" key="6">
    <source>
        <dbReference type="Proteomes" id="UP000245390"/>
    </source>
</evidence>
<feature type="transmembrane region" description="Helical" evidence="3">
    <location>
        <begin position="520"/>
        <end position="553"/>
    </location>
</feature>
<dbReference type="PANTHER" id="PTHR43201">
    <property type="entry name" value="ACYL-COA SYNTHETASE"/>
    <property type="match status" value="1"/>
</dbReference>
<sequence length="824" mass="91761">MVIHILGVDARVVGLVARNSCDYFESFFELVSNGTVVVSLRSAEDVERIRSCEVTEVITPKNRTGWISRQGELPCDSSVAQVAFTSGTQGEPKGIVLTRGNMSNTSRRLCEFMEIDHSIREYIGVPVHHSFGLGRCLTVAAAGGRSFVPEVGFNPLEIAQMLRNGEINAISAVPTLWRTLLQRAELIGSLGDRVRWIEIGSQSMTGDEKRKMRELFPRATIVQHYGLTEASRSTFLDISSVPDEMLPSVGRPYGNVEISLDPEQRIRIRGENVAAERLENGRRVPNVDAAGWFTTGDLGEVREGVLYFKGRADDVINLGGLKISADLVQQQVADALGIGESFAVSRISDALRGEGVLAVVKTDCAISDAQVSAAVDEELRGQGVGASSSIHVMRVDDFPITATGKLRRGALATQYEEMRRGSASKTHRRSGDWRRFLQMPIFDEPDSILEIYKTMFPGRAVKSTDSFVGLGGDSLTYIEASLALESKLGNIPKNWQELTIAELGAIRPHKGWVKPVDTTIFLRFLCIIFIVAFHFSPFSYGGATFLLFAVAGYNFSRFQLPKVIENGSVRSILLSARRIAIPTVLVLLLVQTAVIGYSADILLLVSNFFVQDNWRALTWYVEVLIQILLFLSLVFAFQIVREAVRSGLRRFTVAFFLISVIVAMVAPTVWDTSALKDHLPHMLLWLFLLGWMLEQADTAKLKIGVGIAAFLSPLLVWGFVDRAEYIYHGPFWVWAGALLLLLFERIPLPVPLNLAAYWIGGASLFIYITHWYVPPVLRRVLMVDNYLLDMVVSLAVGVVSWICWEFFTRWLLQQHRKKGVLREQ</sequence>
<feature type="transmembrane region" description="Helical" evidence="3">
    <location>
        <begin position="579"/>
        <end position="599"/>
    </location>
</feature>
<evidence type="ECO:0000259" key="4">
    <source>
        <dbReference type="Pfam" id="PF00501"/>
    </source>
</evidence>
<dbReference type="EMBL" id="QGGV01000001">
    <property type="protein sequence ID" value="PWK58204.1"/>
    <property type="molecule type" value="Genomic_DNA"/>
</dbReference>
<organism evidence="5 6">
    <name type="scientific">Silicimonas algicola</name>
    <dbReference type="NCBI Taxonomy" id="1826607"/>
    <lineage>
        <taxon>Bacteria</taxon>
        <taxon>Pseudomonadati</taxon>
        <taxon>Pseudomonadota</taxon>
        <taxon>Alphaproteobacteria</taxon>
        <taxon>Rhodobacterales</taxon>
        <taxon>Paracoccaceae</taxon>
    </lineage>
</organism>
<dbReference type="PANTHER" id="PTHR43201:SF5">
    <property type="entry name" value="MEDIUM-CHAIN ACYL-COA LIGASE ACSF2, MITOCHONDRIAL"/>
    <property type="match status" value="1"/>
</dbReference>
<evidence type="ECO:0000313" key="5">
    <source>
        <dbReference type="EMBL" id="PWK58204.1"/>
    </source>
</evidence>
<gene>
    <name evidence="5" type="ORF">C8D95_1019</name>
</gene>
<dbReference type="SUPFAM" id="SSF56801">
    <property type="entry name" value="Acetyl-CoA synthetase-like"/>
    <property type="match status" value="1"/>
</dbReference>
<dbReference type="Gene3D" id="3.40.50.12780">
    <property type="entry name" value="N-terminal domain of ligase-like"/>
    <property type="match status" value="1"/>
</dbReference>
<feature type="transmembrane region" description="Helical" evidence="3">
    <location>
        <begin position="619"/>
        <end position="640"/>
    </location>
</feature>
<keyword evidence="2 5" id="KW-0436">Ligase</keyword>
<feature type="transmembrane region" description="Helical" evidence="3">
    <location>
        <begin position="678"/>
        <end position="694"/>
    </location>
</feature>
<feature type="transmembrane region" description="Helical" evidence="3">
    <location>
        <begin position="785"/>
        <end position="807"/>
    </location>
</feature>
<comment type="caution">
    <text evidence="5">The sequence shown here is derived from an EMBL/GenBank/DDBJ whole genome shotgun (WGS) entry which is preliminary data.</text>
</comment>
<dbReference type="AlphaFoldDB" id="A0A316GBB4"/>
<dbReference type="InterPro" id="IPR045851">
    <property type="entry name" value="AMP-bd_C_sf"/>
</dbReference>
<dbReference type="Gene3D" id="3.30.300.30">
    <property type="match status" value="1"/>
</dbReference>
<feature type="transmembrane region" description="Helical" evidence="3">
    <location>
        <begin position="725"/>
        <end position="743"/>
    </location>
</feature>
<feature type="transmembrane region" description="Helical" evidence="3">
    <location>
        <begin position="647"/>
        <end position="666"/>
    </location>
</feature>
<evidence type="ECO:0000256" key="1">
    <source>
        <dbReference type="ARBA" id="ARBA00006432"/>
    </source>
</evidence>
<dbReference type="Proteomes" id="UP000245390">
    <property type="component" value="Unassembled WGS sequence"/>
</dbReference>
<dbReference type="KEGG" id="salo:EF888_01505"/>
<dbReference type="Pfam" id="PF00501">
    <property type="entry name" value="AMP-binding"/>
    <property type="match status" value="1"/>
</dbReference>
<dbReference type="GO" id="GO:0031956">
    <property type="term" value="F:medium-chain fatty acid-CoA ligase activity"/>
    <property type="evidence" value="ECO:0007669"/>
    <property type="project" value="TreeGrafter"/>
</dbReference>
<evidence type="ECO:0000256" key="2">
    <source>
        <dbReference type="ARBA" id="ARBA00022598"/>
    </source>
</evidence>
<comment type="similarity">
    <text evidence="1">Belongs to the ATP-dependent AMP-binding enzyme family.</text>
</comment>
<feature type="transmembrane region" description="Helical" evidence="3">
    <location>
        <begin position="755"/>
        <end position="773"/>
    </location>
</feature>
<proteinExistence type="inferred from homology"/>
<dbReference type="CDD" id="cd04433">
    <property type="entry name" value="AFD_class_I"/>
    <property type="match status" value="1"/>
</dbReference>
<reference evidence="5 6" key="1">
    <citation type="submission" date="2018-05" db="EMBL/GenBank/DDBJ databases">
        <title>Genomic Encyclopedia of Type Strains, Phase IV (KMG-IV): sequencing the most valuable type-strain genomes for metagenomic binning, comparative biology and taxonomic classification.</title>
        <authorList>
            <person name="Goeker M."/>
        </authorList>
    </citation>
    <scope>NUCLEOTIDE SEQUENCE [LARGE SCALE GENOMIC DNA]</scope>
    <source>
        <strain evidence="5 6">DSM 103371</strain>
    </source>
</reference>
<keyword evidence="3" id="KW-0472">Membrane</keyword>
<dbReference type="RefSeq" id="WP_109757130.1">
    <property type="nucleotide sequence ID" value="NZ_CP034588.1"/>
</dbReference>
<name>A0A316GBB4_9RHOB</name>
<keyword evidence="3" id="KW-1133">Transmembrane helix</keyword>
<dbReference type="InterPro" id="IPR042099">
    <property type="entry name" value="ANL_N_sf"/>
</dbReference>
<evidence type="ECO:0000256" key="3">
    <source>
        <dbReference type="SAM" id="Phobius"/>
    </source>
</evidence>
<protein>
    <submittedName>
        <fullName evidence="5">Acyl-CoA synthetase (AMP-forming)/AMP-acid ligase II</fullName>
    </submittedName>
</protein>
<accession>A0A316GBB4</accession>